<comment type="subcellular location">
    <subcellularLocation>
        <location evidence="1">Membrane</location>
        <topology evidence="1">Multi-pass membrane protein</topology>
    </subcellularLocation>
</comment>
<dbReference type="Pfam" id="PF07291">
    <property type="entry name" value="MauE"/>
    <property type="match status" value="1"/>
</dbReference>
<feature type="transmembrane region" description="Helical" evidence="5">
    <location>
        <begin position="137"/>
        <end position="156"/>
    </location>
</feature>
<keyword evidence="3 5" id="KW-1133">Transmembrane helix</keyword>
<organism evidence="7 8">
    <name type="scientific">Paenibacillus uliginis N3/975</name>
    <dbReference type="NCBI Taxonomy" id="1313296"/>
    <lineage>
        <taxon>Bacteria</taxon>
        <taxon>Bacillati</taxon>
        <taxon>Bacillota</taxon>
        <taxon>Bacilli</taxon>
        <taxon>Bacillales</taxon>
        <taxon>Paenibacillaceae</taxon>
        <taxon>Paenibacillus</taxon>
    </lineage>
</organism>
<evidence type="ECO:0000256" key="3">
    <source>
        <dbReference type="ARBA" id="ARBA00022989"/>
    </source>
</evidence>
<reference evidence="7 8" key="1">
    <citation type="submission" date="2017-04" db="EMBL/GenBank/DDBJ databases">
        <authorList>
            <person name="Afonso C.L."/>
            <person name="Miller P.J."/>
            <person name="Scott M.A."/>
            <person name="Spackman E."/>
            <person name="Goraichik I."/>
            <person name="Dimitrov K.M."/>
            <person name="Suarez D.L."/>
            <person name="Swayne D.E."/>
        </authorList>
    </citation>
    <scope>NUCLEOTIDE SEQUENCE [LARGE SCALE GENOMIC DNA]</scope>
    <source>
        <strain evidence="7 8">N3/975</strain>
    </source>
</reference>
<evidence type="ECO:0000259" key="6">
    <source>
        <dbReference type="Pfam" id="PF07291"/>
    </source>
</evidence>
<feature type="transmembrane region" description="Helical" evidence="5">
    <location>
        <begin position="106"/>
        <end position="125"/>
    </location>
</feature>
<evidence type="ECO:0000256" key="2">
    <source>
        <dbReference type="ARBA" id="ARBA00022692"/>
    </source>
</evidence>
<dbReference type="InterPro" id="IPR009908">
    <property type="entry name" value="Methylamine_util_MauE"/>
</dbReference>
<feature type="transmembrane region" description="Helical" evidence="5">
    <location>
        <begin position="40"/>
        <end position="61"/>
    </location>
</feature>
<dbReference type="RefSeq" id="WP_208916321.1">
    <property type="nucleotide sequence ID" value="NZ_LT840184.1"/>
</dbReference>
<proteinExistence type="predicted"/>
<sequence length="167" mass="18467">MDINLVVSVALATLLLYSSIAKTLSYQDFKTTIQQLKFPLYFTWLVVAVEGIIAVLLVLDFTQQIGHFAAMLLFLSFYVVAGLAIYKKLNISCNCFGKSSEEKLGWGTIWKVTPLLLLALIGLSVDRSLALTSMNLTEMISCVGLTVGILNMYFMLKNRKLLLEGGS</sequence>
<evidence type="ECO:0000313" key="7">
    <source>
        <dbReference type="EMBL" id="SMF92191.1"/>
    </source>
</evidence>
<keyword evidence="4 5" id="KW-0472">Membrane</keyword>
<dbReference type="GO" id="GO:0016020">
    <property type="term" value="C:membrane"/>
    <property type="evidence" value="ECO:0007669"/>
    <property type="project" value="UniProtKB-SubCell"/>
</dbReference>
<feature type="domain" description="Methylamine utilisation protein MauE" evidence="6">
    <location>
        <begin position="5"/>
        <end position="123"/>
    </location>
</feature>
<accession>A0A1X7HSJ0</accession>
<evidence type="ECO:0000256" key="1">
    <source>
        <dbReference type="ARBA" id="ARBA00004141"/>
    </source>
</evidence>
<dbReference type="STRING" id="1313296.SAMN05661091_5713"/>
<dbReference type="AlphaFoldDB" id="A0A1X7HSJ0"/>
<evidence type="ECO:0000256" key="4">
    <source>
        <dbReference type="ARBA" id="ARBA00023136"/>
    </source>
</evidence>
<protein>
    <submittedName>
        <fullName evidence="7">Methylamine utilisation protein MauE</fullName>
    </submittedName>
</protein>
<keyword evidence="2 5" id="KW-0812">Transmembrane</keyword>
<evidence type="ECO:0000256" key="5">
    <source>
        <dbReference type="SAM" id="Phobius"/>
    </source>
</evidence>
<name>A0A1X7HSJ0_9BACL</name>
<dbReference type="Proteomes" id="UP000192940">
    <property type="component" value="Chromosome I"/>
</dbReference>
<gene>
    <name evidence="7" type="ORF">SAMN05661091_5713</name>
</gene>
<keyword evidence="8" id="KW-1185">Reference proteome</keyword>
<evidence type="ECO:0000313" key="8">
    <source>
        <dbReference type="Proteomes" id="UP000192940"/>
    </source>
</evidence>
<feature type="transmembrane region" description="Helical" evidence="5">
    <location>
        <begin position="68"/>
        <end position="86"/>
    </location>
</feature>
<dbReference type="GO" id="GO:0030416">
    <property type="term" value="P:methylamine metabolic process"/>
    <property type="evidence" value="ECO:0007669"/>
    <property type="project" value="InterPro"/>
</dbReference>
<dbReference type="EMBL" id="LT840184">
    <property type="protein sequence ID" value="SMF92191.1"/>
    <property type="molecule type" value="Genomic_DNA"/>
</dbReference>